<dbReference type="EMBL" id="JAGKHQ010000018">
    <property type="protein sequence ID" value="KAG7485394.1"/>
    <property type="molecule type" value="Genomic_DNA"/>
</dbReference>
<protein>
    <submittedName>
        <fullName evidence="1">Uncharacterized protein</fullName>
    </submittedName>
</protein>
<name>A0AAV6Q789_SOLSE</name>
<comment type="caution">
    <text evidence="1">The sequence shown here is derived from an EMBL/GenBank/DDBJ whole genome shotgun (WGS) entry which is preliminary data.</text>
</comment>
<sequence>MSYRATPLQATGVTPSQLMLGRQIHTTVPTLESKLQPAWPDLQQVRQTDEKVKQSYKRAYDNRHDERVLPVLEPGNSVAVKLDNERGWTKTTTVL</sequence>
<evidence type="ECO:0000313" key="1">
    <source>
        <dbReference type="EMBL" id="KAG7485394.1"/>
    </source>
</evidence>
<reference evidence="1 2" key="1">
    <citation type="journal article" date="2021" name="Sci. Rep.">
        <title>Chromosome anchoring in Senegalese sole (Solea senegalensis) reveals sex-associated markers and genome rearrangements in flatfish.</title>
        <authorList>
            <person name="Guerrero-Cozar I."/>
            <person name="Gomez-Garrido J."/>
            <person name="Berbel C."/>
            <person name="Martinez-Blanch J.F."/>
            <person name="Alioto T."/>
            <person name="Claros M.G."/>
            <person name="Gagnaire P.A."/>
            <person name="Manchado M."/>
        </authorList>
    </citation>
    <scope>NUCLEOTIDE SEQUENCE [LARGE SCALE GENOMIC DNA]</scope>
    <source>
        <strain evidence="1">Sse05_10M</strain>
    </source>
</reference>
<proteinExistence type="predicted"/>
<keyword evidence="2" id="KW-1185">Reference proteome</keyword>
<accession>A0AAV6Q789</accession>
<dbReference type="Proteomes" id="UP000693946">
    <property type="component" value="Linkage Group LG6"/>
</dbReference>
<gene>
    <name evidence="1" type="ORF">JOB18_009561</name>
</gene>
<evidence type="ECO:0000313" key="2">
    <source>
        <dbReference type="Proteomes" id="UP000693946"/>
    </source>
</evidence>
<organism evidence="1 2">
    <name type="scientific">Solea senegalensis</name>
    <name type="common">Senegalese sole</name>
    <dbReference type="NCBI Taxonomy" id="28829"/>
    <lineage>
        <taxon>Eukaryota</taxon>
        <taxon>Metazoa</taxon>
        <taxon>Chordata</taxon>
        <taxon>Craniata</taxon>
        <taxon>Vertebrata</taxon>
        <taxon>Euteleostomi</taxon>
        <taxon>Actinopterygii</taxon>
        <taxon>Neopterygii</taxon>
        <taxon>Teleostei</taxon>
        <taxon>Neoteleostei</taxon>
        <taxon>Acanthomorphata</taxon>
        <taxon>Carangaria</taxon>
        <taxon>Pleuronectiformes</taxon>
        <taxon>Pleuronectoidei</taxon>
        <taxon>Soleidae</taxon>
        <taxon>Solea</taxon>
    </lineage>
</organism>
<dbReference type="AlphaFoldDB" id="A0AAV6Q789"/>